<organism evidence="2 3">
    <name type="scientific">Shewanella yunxiaonensis</name>
    <dbReference type="NCBI Taxonomy" id="2829809"/>
    <lineage>
        <taxon>Bacteria</taxon>
        <taxon>Pseudomonadati</taxon>
        <taxon>Pseudomonadota</taxon>
        <taxon>Gammaproteobacteria</taxon>
        <taxon>Alteromonadales</taxon>
        <taxon>Shewanellaceae</taxon>
        <taxon>Shewanella</taxon>
    </lineage>
</organism>
<keyword evidence="3" id="KW-1185">Reference proteome</keyword>
<dbReference type="PROSITE" id="PS51257">
    <property type="entry name" value="PROKAR_LIPOPROTEIN"/>
    <property type="match status" value="1"/>
</dbReference>
<reference evidence="2 3" key="1">
    <citation type="submission" date="2021-04" db="EMBL/GenBank/DDBJ databases">
        <title>Novel species identification of genus Shewanella.</title>
        <authorList>
            <person name="Liu G."/>
        </authorList>
    </citation>
    <scope>NUCLEOTIDE SEQUENCE [LARGE SCALE GENOMIC DNA]</scope>
    <source>
        <strain evidence="2 3">FJAT-54481</strain>
    </source>
</reference>
<dbReference type="EMBL" id="CP073587">
    <property type="protein sequence ID" value="QUN05561.1"/>
    <property type="molecule type" value="Genomic_DNA"/>
</dbReference>
<name>A0ABX7YTW3_9GAMM</name>
<gene>
    <name evidence="2" type="ORF">KDN34_15440</name>
</gene>
<evidence type="ECO:0000256" key="1">
    <source>
        <dbReference type="SAM" id="SignalP"/>
    </source>
</evidence>
<evidence type="ECO:0000313" key="2">
    <source>
        <dbReference type="EMBL" id="QUN05561.1"/>
    </source>
</evidence>
<dbReference type="Proteomes" id="UP000679575">
    <property type="component" value="Chromosome"/>
</dbReference>
<evidence type="ECO:0008006" key="4">
    <source>
        <dbReference type="Google" id="ProtNLM"/>
    </source>
</evidence>
<sequence length="74" mass="8253">MKKLAILIMTVLLSGCVGVATMYNPETNHEDLKFKLMGRGVLFDYKEKNHNYSKSDVVAAWGQPDSKCTSSDLI</sequence>
<feature type="signal peptide" evidence="1">
    <location>
        <begin position="1"/>
        <end position="19"/>
    </location>
</feature>
<keyword evidence="1" id="KW-0732">Signal</keyword>
<dbReference type="RefSeq" id="WP_212594591.1">
    <property type="nucleotide sequence ID" value="NZ_CP073587.1"/>
</dbReference>
<protein>
    <recommendedName>
        <fullName evidence="4">Lipoprotein</fullName>
    </recommendedName>
</protein>
<evidence type="ECO:0000313" key="3">
    <source>
        <dbReference type="Proteomes" id="UP000679575"/>
    </source>
</evidence>
<proteinExistence type="predicted"/>
<feature type="chain" id="PRO_5046286956" description="Lipoprotein" evidence="1">
    <location>
        <begin position="20"/>
        <end position="74"/>
    </location>
</feature>
<accession>A0ABX7YTW3</accession>